<protein>
    <recommendedName>
        <fullName evidence="9">Zn(2)-C6 fungal-type domain-containing protein</fullName>
    </recommendedName>
</protein>
<feature type="domain" description="Zn(2)-C6 fungal-type" evidence="9">
    <location>
        <begin position="25"/>
        <end position="55"/>
    </location>
</feature>
<keyword evidence="11" id="KW-1185">Reference proteome</keyword>
<dbReference type="PRINTS" id="PR00755">
    <property type="entry name" value="AFLATOXINBRP"/>
</dbReference>
<evidence type="ECO:0000256" key="4">
    <source>
        <dbReference type="ARBA" id="ARBA00023015"/>
    </source>
</evidence>
<dbReference type="CDD" id="cd14723">
    <property type="entry name" value="ZIP_Ppr1"/>
    <property type="match status" value="1"/>
</dbReference>
<evidence type="ECO:0000256" key="8">
    <source>
        <dbReference type="SAM" id="MobiDB-lite"/>
    </source>
</evidence>
<dbReference type="PANTHER" id="PTHR31313:SF83">
    <property type="entry name" value="ZN(II)2CYS6 TRANSCRIPTION FACTOR (EUROFUNG)"/>
    <property type="match status" value="1"/>
</dbReference>
<comment type="caution">
    <text evidence="10">The sequence shown here is derived from an EMBL/GenBank/DDBJ whole genome shotgun (WGS) entry which is preliminary data.</text>
</comment>
<dbReference type="GO" id="GO:0000981">
    <property type="term" value="F:DNA-binding transcription factor activity, RNA polymerase II-specific"/>
    <property type="evidence" value="ECO:0007669"/>
    <property type="project" value="InterPro"/>
</dbReference>
<dbReference type="Proteomes" id="UP001147733">
    <property type="component" value="Unassembled WGS sequence"/>
</dbReference>
<keyword evidence="4" id="KW-0805">Transcription regulation</keyword>
<gene>
    <name evidence="10" type="ORF">N7469_009260</name>
</gene>
<evidence type="ECO:0000256" key="3">
    <source>
        <dbReference type="ARBA" id="ARBA00022833"/>
    </source>
</evidence>
<dbReference type="EMBL" id="JAPQKT010000008">
    <property type="protein sequence ID" value="KAJ5223020.1"/>
    <property type="molecule type" value="Genomic_DNA"/>
</dbReference>
<dbReference type="GO" id="GO:0003677">
    <property type="term" value="F:DNA binding"/>
    <property type="evidence" value="ECO:0007669"/>
    <property type="project" value="UniProtKB-KW"/>
</dbReference>
<feature type="compositionally biased region" description="Polar residues" evidence="8">
    <location>
        <begin position="522"/>
        <end position="533"/>
    </location>
</feature>
<dbReference type="Pfam" id="PF04082">
    <property type="entry name" value="Fungal_trans"/>
    <property type="match status" value="1"/>
</dbReference>
<evidence type="ECO:0000256" key="7">
    <source>
        <dbReference type="ARBA" id="ARBA00023242"/>
    </source>
</evidence>
<dbReference type="CDD" id="cd00067">
    <property type="entry name" value="GAL4"/>
    <property type="match status" value="1"/>
</dbReference>
<dbReference type="AlphaFoldDB" id="A0A9W9NN97"/>
<keyword evidence="6" id="KW-0804">Transcription</keyword>
<comment type="subcellular location">
    <subcellularLocation>
        <location evidence="1">Nucleus</location>
    </subcellularLocation>
</comment>
<feature type="region of interest" description="Disordered" evidence="8">
    <location>
        <begin position="522"/>
        <end position="547"/>
    </location>
</feature>
<keyword evidence="3" id="KW-0862">Zinc</keyword>
<name>A0A9W9NN97_PENCI</name>
<feature type="compositionally biased region" description="Basic residues" evidence="8">
    <location>
        <begin position="13"/>
        <end position="22"/>
    </location>
</feature>
<dbReference type="CDD" id="cd12148">
    <property type="entry name" value="fungal_TF_MHR"/>
    <property type="match status" value="1"/>
</dbReference>
<dbReference type="Gene3D" id="4.10.240.10">
    <property type="entry name" value="Zn(2)-C6 fungal-type DNA-binding domain"/>
    <property type="match status" value="1"/>
</dbReference>
<feature type="compositionally biased region" description="Basic and acidic residues" evidence="8">
    <location>
        <begin position="534"/>
        <end position="547"/>
    </location>
</feature>
<reference evidence="10" key="2">
    <citation type="journal article" date="2023" name="IMA Fungus">
        <title>Comparative genomic study of the Penicillium genus elucidates a diverse pangenome and 15 lateral gene transfer events.</title>
        <authorList>
            <person name="Petersen C."/>
            <person name="Sorensen T."/>
            <person name="Nielsen M.R."/>
            <person name="Sondergaard T.E."/>
            <person name="Sorensen J.L."/>
            <person name="Fitzpatrick D.A."/>
            <person name="Frisvad J.C."/>
            <person name="Nielsen K.L."/>
        </authorList>
    </citation>
    <scope>NUCLEOTIDE SEQUENCE</scope>
    <source>
        <strain evidence="10">IBT 23319</strain>
    </source>
</reference>
<keyword evidence="7" id="KW-0539">Nucleus</keyword>
<reference evidence="10" key="1">
    <citation type="submission" date="2022-11" db="EMBL/GenBank/DDBJ databases">
        <authorList>
            <person name="Petersen C."/>
        </authorList>
    </citation>
    <scope>NUCLEOTIDE SEQUENCE</scope>
    <source>
        <strain evidence="10">IBT 23319</strain>
    </source>
</reference>
<dbReference type="PANTHER" id="PTHR31313">
    <property type="entry name" value="TY1 ENHANCER ACTIVATOR"/>
    <property type="match status" value="1"/>
</dbReference>
<evidence type="ECO:0000256" key="5">
    <source>
        <dbReference type="ARBA" id="ARBA00023125"/>
    </source>
</evidence>
<evidence type="ECO:0000259" key="9">
    <source>
        <dbReference type="PROSITE" id="PS50048"/>
    </source>
</evidence>
<organism evidence="10 11">
    <name type="scientific">Penicillium citrinum</name>
    <dbReference type="NCBI Taxonomy" id="5077"/>
    <lineage>
        <taxon>Eukaryota</taxon>
        <taxon>Fungi</taxon>
        <taxon>Dikarya</taxon>
        <taxon>Ascomycota</taxon>
        <taxon>Pezizomycotina</taxon>
        <taxon>Eurotiomycetes</taxon>
        <taxon>Eurotiomycetidae</taxon>
        <taxon>Eurotiales</taxon>
        <taxon>Aspergillaceae</taxon>
        <taxon>Penicillium</taxon>
    </lineage>
</organism>
<dbReference type="OrthoDB" id="4161332at2759"/>
<dbReference type="InterPro" id="IPR001138">
    <property type="entry name" value="Zn2Cys6_DnaBD"/>
</dbReference>
<dbReference type="PROSITE" id="PS00463">
    <property type="entry name" value="ZN2_CY6_FUNGAL_1"/>
    <property type="match status" value="1"/>
</dbReference>
<evidence type="ECO:0000256" key="6">
    <source>
        <dbReference type="ARBA" id="ARBA00023163"/>
    </source>
</evidence>
<dbReference type="GeneID" id="81387345"/>
<proteinExistence type="predicted"/>
<sequence length="779" mass="86881">MSSTAPVDDPGTRRKRPGRKYTSRACEECRRRRAKCDGEKPSCSRCLDRGIRCQYSTAEDGRQPAPKAYVVMLRKRIELLERVLHSHGIDPDASVAQLMAEDGISNQPAESEWASAGSNCNIEDLCGTFDGALTLDESLNFDQDGEVRYFGPTSGRLLFRSANDSPGDEAYSTEASCTACSGNTPECCPDLVPTNGQFPLMGTGNIHAAEPDDSWLSDELQAHLIDLYFEWENPWFQVVNETLFRESMGSCGRYFTPLLLNCILAMGSRYCDRFEVRTDPNDANTAGRMFMCKAEKLIQHDLRWPKITTIQSLAIMGMFYIATGSDAAGWLHQGMANRLALDMGLNMDPAVLAGAVSLPPIEIELRRQIYWALYCHDKLSASYAGRVCTLLDSQGVVNKPYLQCATSNVLPSAKGHGQLRAYSQRDVVKLHQAMIDLCRILEKILHSLWSPRPLLHAHQRSAFFDSCILELKTWYYDLPSELKIDRSSGPSRFPHAYTMFMVYHTTIILLCGPFFNKPFATTKSENPTTNQHSPQEEKQQDHSRSEKAMASCSSSIRSMCLIIQKYRQTFGSFKMSPITATYCTLSAALIIIENCCTVENKSVKPVSNEDGSRNPSPHVAVGLCLQVLQELSTSWNIAKRIGRNLEKVYTARFGSDHVPSPPQGYDIAAYESVPDLVDTTVSWKTHVPPLQTFDSFSDAKSTVQLENNPLLLHSDGPHHNIPHGTEPTAFDPGNTQGFANLSSDELFANNLGFAFSPDCLPSDYNMFDTLNQMYLEETW</sequence>
<dbReference type="GO" id="GO:0006351">
    <property type="term" value="P:DNA-templated transcription"/>
    <property type="evidence" value="ECO:0007669"/>
    <property type="project" value="InterPro"/>
</dbReference>
<dbReference type="SUPFAM" id="SSF57701">
    <property type="entry name" value="Zn2/Cys6 DNA-binding domain"/>
    <property type="match status" value="1"/>
</dbReference>
<evidence type="ECO:0000256" key="2">
    <source>
        <dbReference type="ARBA" id="ARBA00022723"/>
    </source>
</evidence>
<dbReference type="PROSITE" id="PS50048">
    <property type="entry name" value="ZN2_CY6_FUNGAL_2"/>
    <property type="match status" value="1"/>
</dbReference>
<dbReference type="InterPro" id="IPR036864">
    <property type="entry name" value="Zn2-C6_fun-type_DNA-bd_sf"/>
</dbReference>
<keyword evidence="2" id="KW-0479">Metal-binding</keyword>
<evidence type="ECO:0000313" key="10">
    <source>
        <dbReference type="EMBL" id="KAJ5223020.1"/>
    </source>
</evidence>
<dbReference type="InterPro" id="IPR007219">
    <property type="entry name" value="XnlR_reg_dom"/>
</dbReference>
<evidence type="ECO:0000256" key="1">
    <source>
        <dbReference type="ARBA" id="ARBA00004123"/>
    </source>
</evidence>
<dbReference type="GO" id="GO:0005634">
    <property type="term" value="C:nucleus"/>
    <property type="evidence" value="ECO:0007669"/>
    <property type="project" value="UniProtKB-SubCell"/>
</dbReference>
<dbReference type="RefSeq" id="XP_056497943.1">
    <property type="nucleotide sequence ID" value="XM_056648178.1"/>
</dbReference>
<keyword evidence="5" id="KW-0238">DNA-binding</keyword>
<dbReference type="SMART" id="SM00066">
    <property type="entry name" value="GAL4"/>
    <property type="match status" value="1"/>
</dbReference>
<dbReference type="Pfam" id="PF00172">
    <property type="entry name" value="Zn_clus"/>
    <property type="match status" value="1"/>
</dbReference>
<feature type="region of interest" description="Disordered" evidence="8">
    <location>
        <begin position="1"/>
        <end position="22"/>
    </location>
</feature>
<dbReference type="GO" id="GO:0008270">
    <property type="term" value="F:zinc ion binding"/>
    <property type="evidence" value="ECO:0007669"/>
    <property type="project" value="InterPro"/>
</dbReference>
<evidence type="ECO:0000313" key="11">
    <source>
        <dbReference type="Proteomes" id="UP001147733"/>
    </source>
</evidence>
<accession>A0A9W9NN97</accession>
<dbReference type="SMART" id="SM00906">
    <property type="entry name" value="Fungal_trans"/>
    <property type="match status" value="1"/>
</dbReference>
<dbReference type="InterPro" id="IPR051615">
    <property type="entry name" value="Transcr_Regulatory_Elem"/>
</dbReference>